<dbReference type="GO" id="GO:0006260">
    <property type="term" value="P:DNA replication"/>
    <property type="evidence" value="ECO:0007669"/>
    <property type="project" value="InterPro"/>
</dbReference>
<dbReference type="EMBL" id="LR796766">
    <property type="protein sequence ID" value="CAB4164254.1"/>
    <property type="molecule type" value="Genomic_DNA"/>
</dbReference>
<dbReference type="PANTHER" id="PTHR30153:SF2">
    <property type="entry name" value="REPLICATIVE DNA HELICASE"/>
    <property type="match status" value="1"/>
</dbReference>
<feature type="domain" description="SF4 helicase" evidence="1">
    <location>
        <begin position="147"/>
        <end position="407"/>
    </location>
</feature>
<dbReference type="PANTHER" id="PTHR30153">
    <property type="entry name" value="REPLICATIVE DNA HELICASE DNAB"/>
    <property type="match status" value="1"/>
</dbReference>
<evidence type="ECO:0000313" key="2">
    <source>
        <dbReference type="EMBL" id="CAB4164254.1"/>
    </source>
</evidence>
<dbReference type="SUPFAM" id="SSF52540">
    <property type="entry name" value="P-loop containing nucleoside triphosphate hydrolases"/>
    <property type="match status" value="1"/>
</dbReference>
<keyword evidence="2" id="KW-0347">Helicase</keyword>
<dbReference type="PROSITE" id="PS51199">
    <property type="entry name" value="SF4_HELICASE"/>
    <property type="match status" value="1"/>
</dbReference>
<keyword evidence="2" id="KW-0378">Hydrolase</keyword>
<sequence length="408" mass="46060">MNNVEAKVISAVLQDKQLHVLLQNNVDNLLKTHNDIWNFIRIYFEQNSSVPPVSLVVEKFRDFKPVENVGSTKHHLEELQVEYLSDSLKDILRSAASDVSDNKSTEALNNLITKTSELKKNTSAIRDIDVTDLQSAIAYFENLKKQQELGLVGITTGLPGFDNYLPSGIMPGQLGVFLAYPGIGKSWLALYFAVQAWKQGKSPLIISLEMGEAEVRNRVYTIMGEGLWSHRKLSKGEIELDMFNKWHANKVSGKPEFHIISNDNGGEINPSVLRGKIDQYKPDFVIVDYLQLMSPNQKSDNETVRMKNLSRELKLMAIGEEIPIIAISSATPDDVNDLSSVPTLGQTAWSRQIAYDADWVMALGRASNSDIIECAFRKNRNGFMGEFLVQVDFDKGYYRYKDYEDKQL</sequence>
<name>A0A6J5P9Q3_9CAUD</name>
<proteinExistence type="predicted"/>
<evidence type="ECO:0000259" key="1">
    <source>
        <dbReference type="PROSITE" id="PS51199"/>
    </source>
</evidence>
<reference evidence="2" key="1">
    <citation type="submission" date="2020-04" db="EMBL/GenBank/DDBJ databases">
        <authorList>
            <person name="Chiriac C."/>
            <person name="Salcher M."/>
            <person name="Ghai R."/>
            <person name="Kavagutti S V."/>
        </authorList>
    </citation>
    <scope>NUCLEOTIDE SEQUENCE</scope>
</reference>
<organism evidence="2">
    <name type="scientific">uncultured Caudovirales phage</name>
    <dbReference type="NCBI Taxonomy" id="2100421"/>
    <lineage>
        <taxon>Viruses</taxon>
        <taxon>Duplodnaviria</taxon>
        <taxon>Heunggongvirae</taxon>
        <taxon>Uroviricota</taxon>
        <taxon>Caudoviricetes</taxon>
        <taxon>Peduoviridae</taxon>
        <taxon>Maltschvirus</taxon>
        <taxon>Maltschvirus maltsch</taxon>
    </lineage>
</organism>
<dbReference type="Pfam" id="PF03796">
    <property type="entry name" value="DnaB_C"/>
    <property type="match status" value="1"/>
</dbReference>
<accession>A0A6J5P9Q3</accession>
<dbReference type="InterPro" id="IPR027417">
    <property type="entry name" value="P-loop_NTPase"/>
</dbReference>
<gene>
    <name evidence="2" type="ORF">UFOVP828_11</name>
</gene>
<keyword evidence="2" id="KW-0547">Nucleotide-binding</keyword>
<keyword evidence="2" id="KW-0067">ATP-binding</keyword>
<dbReference type="Gene3D" id="3.40.50.300">
    <property type="entry name" value="P-loop containing nucleotide triphosphate hydrolases"/>
    <property type="match status" value="1"/>
</dbReference>
<dbReference type="GO" id="GO:0003678">
    <property type="term" value="F:DNA helicase activity"/>
    <property type="evidence" value="ECO:0007669"/>
    <property type="project" value="InterPro"/>
</dbReference>
<dbReference type="GO" id="GO:0005524">
    <property type="term" value="F:ATP binding"/>
    <property type="evidence" value="ECO:0007669"/>
    <property type="project" value="InterPro"/>
</dbReference>
<dbReference type="InterPro" id="IPR007694">
    <property type="entry name" value="DNA_helicase_DnaB-like_C"/>
</dbReference>
<protein>
    <submittedName>
        <fullName evidence="2">DnaB Replicative DNA helicase</fullName>
    </submittedName>
</protein>